<evidence type="ECO:0000256" key="2">
    <source>
        <dbReference type="ARBA" id="ARBA00005992"/>
    </source>
</evidence>
<comment type="caution">
    <text evidence="11">The sequence shown here is derived from an EMBL/GenBank/DDBJ whole genome shotgun (WGS) entry which is preliminary data.</text>
</comment>
<feature type="compositionally biased region" description="Low complexity" evidence="8">
    <location>
        <begin position="168"/>
        <end position="181"/>
    </location>
</feature>
<dbReference type="GO" id="GO:0018104">
    <property type="term" value="P:peptidoglycan-protein cross-linking"/>
    <property type="evidence" value="ECO:0007669"/>
    <property type="project" value="TreeGrafter"/>
</dbReference>
<dbReference type="GO" id="GO:0008360">
    <property type="term" value="P:regulation of cell shape"/>
    <property type="evidence" value="ECO:0007669"/>
    <property type="project" value="UniProtKB-UniRule"/>
</dbReference>
<dbReference type="RefSeq" id="WP_183985962.1">
    <property type="nucleotide sequence ID" value="NZ_JACIEV010000008.1"/>
</dbReference>
<dbReference type="UniPathway" id="UPA00219"/>
<evidence type="ECO:0000256" key="8">
    <source>
        <dbReference type="SAM" id="MobiDB-lite"/>
    </source>
</evidence>
<evidence type="ECO:0000313" key="11">
    <source>
        <dbReference type="EMBL" id="MBB4154956.1"/>
    </source>
</evidence>
<keyword evidence="4 7" id="KW-0133">Cell shape</keyword>
<dbReference type="PANTHER" id="PTHR30582">
    <property type="entry name" value="L,D-TRANSPEPTIDASE"/>
    <property type="match status" value="1"/>
</dbReference>
<comment type="similarity">
    <text evidence="2">Belongs to the YkuD family.</text>
</comment>
<evidence type="ECO:0000256" key="6">
    <source>
        <dbReference type="ARBA" id="ARBA00023316"/>
    </source>
</evidence>
<evidence type="ECO:0000256" key="3">
    <source>
        <dbReference type="ARBA" id="ARBA00022679"/>
    </source>
</evidence>
<dbReference type="Pfam" id="PF03734">
    <property type="entry name" value="YkuD"/>
    <property type="match status" value="1"/>
</dbReference>
<dbReference type="InterPro" id="IPR016915">
    <property type="entry name" value="UCP029342"/>
</dbReference>
<dbReference type="Gene3D" id="2.40.440.10">
    <property type="entry name" value="L,D-transpeptidase catalytic domain-like"/>
    <property type="match status" value="1"/>
</dbReference>
<sequence>MFRLVAMIVTALAVMSASPAAAGATEIATAAQSLTPNKFVWADDASMQPVSVVISIPDQRAYVYRGDQLIAASSVSTGKDGKETPVGVFTILQKKEDHKSNLYDAAPMPFMQRLTWDGVAIHAGRNPGFPASHGCIRVPAAFAKKLFAITNVGTPVLVTEATADEGWTLPDPADATETATANQQIAAYP</sequence>
<dbReference type="AlphaFoldDB" id="A0A840FFH2"/>
<evidence type="ECO:0000256" key="9">
    <source>
        <dbReference type="SAM" id="SignalP"/>
    </source>
</evidence>
<keyword evidence="5 7" id="KW-0573">Peptidoglycan synthesis</keyword>
<dbReference type="CDD" id="cd16913">
    <property type="entry name" value="YkuD_like"/>
    <property type="match status" value="1"/>
</dbReference>
<reference evidence="11 12" key="1">
    <citation type="submission" date="2020-08" db="EMBL/GenBank/DDBJ databases">
        <title>Genomic Encyclopedia of Type Strains, Phase IV (KMG-IV): sequencing the most valuable type-strain genomes for metagenomic binning, comparative biology and taxonomic classification.</title>
        <authorList>
            <person name="Goeker M."/>
        </authorList>
    </citation>
    <scope>NUCLEOTIDE SEQUENCE [LARGE SCALE GENOMIC DNA]</scope>
    <source>
        <strain evidence="11 12">YC6723</strain>
    </source>
</reference>
<feature type="active site" description="Nucleophile" evidence="7">
    <location>
        <position position="135"/>
    </location>
</feature>
<feature type="active site" description="Proton donor/acceptor" evidence="7">
    <location>
        <position position="122"/>
    </location>
</feature>
<evidence type="ECO:0000256" key="7">
    <source>
        <dbReference type="PROSITE-ProRule" id="PRU01373"/>
    </source>
</evidence>
<dbReference type="GO" id="GO:0071972">
    <property type="term" value="F:peptidoglycan L,D-transpeptidase activity"/>
    <property type="evidence" value="ECO:0007669"/>
    <property type="project" value="TreeGrafter"/>
</dbReference>
<feature type="domain" description="L,D-TPase catalytic" evidence="10">
    <location>
        <begin position="50"/>
        <end position="159"/>
    </location>
</feature>
<dbReference type="PIRSF" id="PIRSF029342">
    <property type="entry name" value="UCP029342_ErfK/YbiS/YcfS/YnhG"/>
    <property type="match status" value="1"/>
</dbReference>
<dbReference type="Proteomes" id="UP000529795">
    <property type="component" value="Unassembled WGS sequence"/>
</dbReference>
<organism evidence="11 12">
    <name type="scientific">Sphingomonas jinjuensis</name>
    <dbReference type="NCBI Taxonomy" id="535907"/>
    <lineage>
        <taxon>Bacteria</taxon>
        <taxon>Pseudomonadati</taxon>
        <taxon>Pseudomonadota</taxon>
        <taxon>Alphaproteobacteria</taxon>
        <taxon>Sphingomonadales</taxon>
        <taxon>Sphingomonadaceae</taxon>
        <taxon>Sphingomonas</taxon>
    </lineage>
</organism>
<feature type="region of interest" description="Disordered" evidence="8">
    <location>
        <begin position="168"/>
        <end position="189"/>
    </location>
</feature>
<protein>
    <submittedName>
        <fullName evidence="11">Lipoprotein-anchoring transpeptidase ErfK/SrfK</fullName>
    </submittedName>
</protein>
<dbReference type="GO" id="GO:0071555">
    <property type="term" value="P:cell wall organization"/>
    <property type="evidence" value="ECO:0007669"/>
    <property type="project" value="UniProtKB-UniRule"/>
</dbReference>
<evidence type="ECO:0000313" key="12">
    <source>
        <dbReference type="Proteomes" id="UP000529795"/>
    </source>
</evidence>
<accession>A0A840FFH2</accession>
<evidence type="ECO:0000256" key="1">
    <source>
        <dbReference type="ARBA" id="ARBA00004752"/>
    </source>
</evidence>
<feature type="chain" id="PRO_5032545338" evidence="9">
    <location>
        <begin position="23"/>
        <end position="189"/>
    </location>
</feature>
<dbReference type="InterPro" id="IPR038063">
    <property type="entry name" value="Transpep_catalytic_dom"/>
</dbReference>
<keyword evidence="3" id="KW-0808">Transferase</keyword>
<gene>
    <name evidence="11" type="ORF">GGQ80_002872</name>
</gene>
<dbReference type="NCBIfam" id="NF004785">
    <property type="entry name" value="PRK06132.1-2"/>
    <property type="match status" value="1"/>
</dbReference>
<dbReference type="GO" id="GO:0005576">
    <property type="term" value="C:extracellular region"/>
    <property type="evidence" value="ECO:0007669"/>
    <property type="project" value="TreeGrafter"/>
</dbReference>
<dbReference type="EMBL" id="JACIEV010000008">
    <property type="protein sequence ID" value="MBB4154956.1"/>
    <property type="molecule type" value="Genomic_DNA"/>
</dbReference>
<dbReference type="PANTHER" id="PTHR30582:SF2">
    <property type="entry name" value="L,D-TRANSPEPTIDASE YCIB-RELATED"/>
    <property type="match status" value="1"/>
</dbReference>
<dbReference type="InterPro" id="IPR050979">
    <property type="entry name" value="LD-transpeptidase"/>
</dbReference>
<keyword evidence="11" id="KW-0449">Lipoprotein</keyword>
<name>A0A840FFH2_9SPHN</name>
<evidence type="ECO:0000256" key="5">
    <source>
        <dbReference type="ARBA" id="ARBA00022984"/>
    </source>
</evidence>
<proteinExistence type="inferred from homology"/>
<comment type="pathway">
    <text evidence="1 7">Cell wall biogenesis; peptidoglycan biosynthesis.</text>
</comment>
<evidence type="ECO:0000256" key="4">
    <source>
        <dbReference type="ARBA" id="ARBA00022960"/>
    </source>
</evidence>
<evidence type="ECO:0000259" key="10">
    <source>
        <dbReference type="PROSITE" id="PS52029"/>
    </source>
</evidence>
<dbReference type="GO" id="GO:0016740">
    <property type="term" value="F:transferase activity"/>
    <property type="evidence" value="ECO:0007669"/>
    <property type="project" value="UniProtKB-KW"/>
</dbReference>
<keyword evidence="9" id="KW-0732">Signal</keyword>
<feature type="signal peptide" evidence="9">
    <location>
        <begin position="1"/>
        <end position="22"/>
    </location>
</feature>
<dbReference type="InterPro" id="IPR005490">
    <property type="entry name" value="LD_TPept_cat_dom"/>
</dbReference>
<keyword evidence="12" id="KW-1185">Reference proteome</keyword>
<dbReference type="SUPFAM" id="SSF141523">
    <property type="entry name" value="L,D-transpeptidase catalytic domain-like"/>
    <property type="match status" value="1"/>
</dbReference>
<dbReference type="PROSITE" id="PS52029">
    <property type="entry name" value="LD_TPASE"/>
    <property type="match status" value="1"/>
</dbReference>
<keyword evidence="6 7" id="KW-0961">Cell wall biogenesis/degradation</keyword>